<comment type="caution">
    <text evidence="2">The sequence shown here is derived from an EMBL/GenBank/DDBJ whole genome shotgun (WGS) entry which is preliminary data.</text>
</comment>
<dbReference type="EMBL" id="JBAMMX010000007">
    <property type="protein sequence ID" value="KAK6936552.1"/>
    <property type="molecule type" value="Genomic_DNA"/>
</dbReference>
<feature type="region of interest" description="Disordered" evidence="1">
    <location>
        <begin position="1"/>
        <end position="25"/>
    </location>
</feature>
<proteinExistence type="predicted"/>
<gene>
    <name evidence="2" type="ORF">RJ641_033582</name>
</gene>
<protein>
    <submittedName>
        <fullName evidence="2">Uncharacterized protein</fullName>
    </submittedName>
</protein>
<evidence type="ECO:0000313" key="3">
    <source>
        <dbReference type="Proteomes" id="UP001370490"/>
    </source>
</evidence>
<name>A0AAN8VZW4_9MAGN</name>
<sequence>MAKFNEVQRIKRNQKAERRRAIKGDPDQKAAIEKGLIINHRARCRNGCTSQDVKAAPSKVHLKKNLKIKKLKNKGKFHPKEKKSSELAAEATADVMVEWLFSTFWPKNFAIFVTFLQSYSIFCATASEYKHPRLINPWEFSAVCKAVEKCFGGELRASTLVLYLDLESHVLVEKGNDYDLN</sequence>
<organism evidence="2 3">
    <name type="scientific">Dillenia turbinata</name>
    <dbReference type="NCBI Taxonomy" id="194707"/>
    <lineage>
        <taxon>Eukaryota</taxon>
        <taxon>Viridiplantae</taxon>
        <taxon>Streptophyta</taxon>
        <taxon>Embryophyta</taxon>
        <taxon>Tracheophyta</taxon>
        <taxon>Spermatophyta</taxon>
        <taxon>Magnoliopsida</taxon>
        <taxon>eudicotyledons</taxon>
        <taxon>Gunneridae</taxon>
        <taxon>Pentapetalae</taxon>
        <taxon>Dilleniales</taxon>
        <taxon>Dilleniaceae</taxon>
        <taxon>Dillenia</taxon>
    </lineage>
</organism>
<feature type="compositionally biased region" description="Basic residues" evidence="1">
    <location>
        <begin position="10"/>
        <end position="21"/>
    </location>
</feature>
<reference evidence="2 3" key="1">
    <citation type="submission" date="2023-12" db="EMBL/GenBank/DDBJ databases">
        <title>A high-quality genome assembly for Dillenia turbinata (Dilleniales).</title>
        <authorList>
            <person name="Chanderbali A."/>
        </authorList>
    </citation>
    <scope>NUCLEOTIDE SEQUENCE [LARGE SCALE GENOMIC DNA]</scope>
    <source>
        <strain evidence="2">LSX21</strain>
        <tissue evidence="2">Leaf</tissue>
    </source>
</reference>
<dbReference type="Proteomes" id="UP001370490">
    <property type="component" value="Unassembled WGS sequence"/>
</dbReference>
<keyword evidence="3" id="KW-1185">Reference proteome</keyword>
<dbReference type="AlphaFoldDB" id="A0AAN8VZW4"/>
<accession>A0AAN8VZW4</accession>
<evidence type="ECO:0000313" key="2">
    <source>
        <dbReference type="EMBL" id="KAK6936552.1"/>
    </source>
</evidence>
<evidence type="ECO:0000256" key="1">
    <source>
        <dbReference type="SAM" id="MobiDB-lite"/>
    </source>
</evidence>